<dbReference type="Proteomes" id="UP000439986">
    <property type="component" value="Unassembled WGS sequence"/>
</dbReference>
<keyword evidence="3" id="KW-1185">Reference proteome</keyword>
<feature type="signal peptide" evidence="1">
    <location>
        <begin position="1"/>
        <end position="17"/>
    </location>
</feature>
<dbReference type="AlphaFoldDB" id="A0A844D2A1"/>
<evidence type="ECO:0000313" key="3">
    <source>
        <dbReference type="Proteomes" id="UP000439986"/>
    </source>
</evidence>
<feature type="chain" id="PRO_5032358310" description="VCBS repeat-containing protein" evidence="1">
    <location>
        <begin position="18"/>
        <end position="219"/>
    </location>
</feature>
<keyword evidence="1" id="KW-0732">Signal</keyword>
<proteinExistence type="predicted"/>
<organism evidence="2 3">
    <name type="scientific">Duganella aquatilis</name>
    <dbReference type="NCBI Taxonomy" id="2666082"/>
    <lineage>
        <taxon>Bacteria</taxon>
        <taxon>Pseudomonadati</taxon>
        <taxon>Pseudomonadota</taxon>
        <taxon>Betaproteobacteria</taxon>
        <taxon>Burkholderiales</taxon>
        <taxon>Oxalobacteraceae</taxon>
        <taxon>Telluria group</taxon>
        <taxon>Duganella</taxon>
    </lineage>
</organism>
<evidence type="ECO:0000313" key="2">
    <source>
        <dbReference type="EMBL" id="MRW87197.1"/>
    </source>
</evidence>
<gene>
    <name evidence="2" type="ORF">GJ698_24310</name>
</gene>
<comment type="caution">
    <text evidence="2">The sequence shown here is derived from an EMBL/GenBank/DDBJ whole genome shotgun (WGS) entry which is preliminary data.</text>
</comment>
<dbReference type="EMBL" id="WKJL01000024">
    <property type="protein sequence ID" value="MRW87197.1"/>
    <property type="molecule type" value="Genomic_DNA"/>
</dbReference>
<name>A0A844D2A1_9BURK</name>
<dbReference type="RefSeq" id="WP_154360452.1">
    <property type="nucleotide sequence ID" value="NZ_WKJL01000024.1"/>
</dbReference>
<evidence type="ECO:0008006" key="4">
    <source>
        <dbReference type="Google" id="ProtNLM"/>
    </source>
</evidence>
<evidence type="ECO:0000256" key="1">
    <source>
        <dbReference type="SAM" id="SignalP"/>
    </source>
</evidence>
<protein>
    <recommendedName>
        <fullName evidence="4">VCBS repeat-containing protein</fullName>
    </recommendedName>
</protein>
<reference evidence="2 3" key="1">
    <citation type="submission" date="2019-11" db="EMBL/GenBank/DDBJ databases">
        <title>Novel species isolated from a subtropical stream in China.</title>
        <authorList>
            <person name="Lu H."/>
        </authorList>
    </citation>
    <scope>NUCLEOTIDE SEQUENCE [LARGE SCALE GENOMIC DNA]</scope>
    <source>
        <strain evidence="2 3">FT26W</strain>
    </source>
</reference>
<sequence length="219" mass="24113">MKLLFFSIAISGAPVHATPVAELSLTPARACLAPPGNPGKLLNQVYPNASTAGNAPFSHQLDINGDGWCDWVSTAAQPPHRDGVALEQPRLKDFIFLGSKSGWRRFGNQQAIRSFYDQQHFDQPPPYDGEFEVSAFVSPLLIYAKDEPRPYVATISISQDVLDATAEDVVVYRWHDGFDTLLQVGKPERSKVVQFLQVQYCGKKLSLPVQSVAQAVCAR</sequence>
<accession>A0A844D2A1</accession>